<name>Q74DA0_GEOSL</name>
<dbReference type="PATRIC" id="fig|243231.5.peg.1463"/>
<dbReference type="PANTHER" id="PTHR44591">
    <property type="entry name" value="STRESS RESPONSE REGULATOR PROTEIN 1"/>
    <property type="match status" value="1"/>
</dbReference>
<dbReference type="PANTHER" id="PTHR44591:SF14">
    <property type="entry name" value="PROTEIN PILG"/>
    <property type="match status" value="1"/>
</dbReference>
<dbReference type="InterPro" id="IPR001789">
    <property type="entry name" value="Sig_transdc_resp-reg_receiver"/>
</dbReference>
<evidence type="ECO:0000256" key="1">
    <source>
        <dbReference type="ARBA" id="ARBA00022553"/>
    </source>
</evidence>
<dbReference type="RefSeq" id="WP_010942065.1">
    <property type="nucleotide sequence ID" value="NC_002939.5"/>
</dbReference>
<accession>Q74DA0</accession>
<feature type="modified residue" description="4-aspartylphosphate" evidence="3">
    <location>
        <position position="69"/>
    </location>
</feature>
<dbReference type="EMBL" id="AE017180">
    <property type="protein sequence ID" value="AAR34792.1"/>
    <property type="molecule type" value="Genomic_DNA"/>
</dbReference>
<evidence type="ECO:0000259" key="4">
    <source>
        <dbReference type="PROSITE" id="PS50110"/>
    </source>
</evidence>
<dbReference type="InParanoid" id="Q74DA0"/>
<evidence type="ECO:0000256" key="2">
    <source>
        <dbReference type="ARBA" id="ARBA00023012"/>
    </source>
</evidence>
<organism evidence="5 6">
    <name type="scientific">Geobacter sulfurreducens (strain ATCC 51573 / DSM 12127 / PCA)</name>
    <dbReference type="NCBI Taxonomy" id="243231"/>
    <lineage>
        <taxon>Bacteria</taxon>
        <taxon>Pseudomonadati</taxon>
        <taxon>Thermodesulfobacteriota</taxon>
        <taxon>Desulfuromonadia</taxon>
        <taxon>Geobacterales</taxon>
        <taxon>Geobacteraceae</taxon>
        <taxon>Geobacter</taxon>
    </lineage>
</organism>
<sequence length="141" mass="15556">MKHNKLLMGSRHLAAPARARVLVVDDDRDILIFVRLVLENEGIDVICAENGSQALELLANNTCAVMITDQNMPLMNGFELAHRARRLKPELTVFMGTGHIYPGIQAQAQSAGIRQVFGKPFNFPHLFAALHEVLNADSIGK</sequence>
<gene>
    <name evidence="5" type="ordered locus">GSU1417</name>
</gene>
<proteinExistence type="predicted"/>
<keyword evidence="6" id="KW-1185">Reference proteome</keyword>
<dbReference type="AlphaFoldDB" id="Q74DA0"/>
<protein>
    <submittedName>
        <fullName evidence="5">Response regulator</fullName>
    </submittedName>
</protein>
<keyword evidence="2" id="KW-0902">Two-component regulatory system</keyword>
<dbReference type="CDD" id="cd17546">
    <property type="entry name" value="REC_hyHK_CKI1_RcsC-like"/>
    <property type="match status" value="1"/>
</dbReference>
<dbReference type="GO" id="GO:0000156">
    <property type="term" value="F:phosphorelay response regulator activity"/>
    <property type="evidence" value="ECO:0000318"/>
    <property type="project" value="GO_Central"/>
</dbReference>
<dbReference type="OrthoDB" id="9802155at2"/>
<feature type="domain" description="Response regulatory" evidence="4">
    <location>
        <begin position="20"/>
        <end position="134"/>
    </location>
</feature>
<dbReference type="InterPro" id="IPR011006">
    <property type="entry name" value="CheY-like_superfamily"/>
</dbReference>
<dbReference type="Pfam" id="PF00072">
    <property type="entry name" value="Response_reg"/>
    <property type="match status" value="1"/>
</dbReference>
<dbReference type="GO" id="GO:0000160">
    <property type="term" value="P:phosphorelay signal transduction system"/>
    <property type="evidence" value="ECO:0000318"/>
    <property type="project" value="GO_Central"/>
</dbReference>
<dbReference type="PROSITE" id="PS50110">
    <property type="entry name" value="RESPONSE_REGULATORY"/>
    <property type="match status" value="1"/>
</dbReference>
<evidence type="ECO:0000313" key="5">
    <source>
        <dbReference type="EMBL" id="AAR34792.1"/>
    </source>
</evidence>
<dbReference type="Gene3D" id="3.40.50.2300">
    <property type="match status" value="1"/>
</dbReference>
<dbReference type="eggNOG" id="COG2204">
    <property type="taxonomic scope" value="Bacteria"/>
</dbReference>
<dbReference type="HOGENOM" id="CLU_000445_69_8_7"/>
<dbReference type="SMART" id="SM00448">
    <property type="entry name" value="REC"/>
    <property type="match status" value="1"/>
</dbReference>
<dbReference type="SUPFAM" id="SSF52172">
    <property type="entry name" value="CheY-like"/>
    <property type="match status" value="1"/>
</dbReference>
<evidence type="ECO:0000256" key="3">
    <source>
        <dbReference type="PROSITE-ProRule" id="PRU00169"/>
    </source>
</evidence>
<dbReference type="Proteomes" id="UP000000577">
    <property type="component" value="Chromosome"/>
</dbReference>
<dbReference type="InterPro" id="IPR050595">
    <property type="entry name" value="Bact_response_regulator"/>
</dbReference>
<reference evidence="5 6" key="1">
    <citation type="journal article" date="2003" name="Science">
        <title>Genome of Geobacter sulfurreducens: metal reduction in subsurface environments.</title>
        <authorList>
            <person name="Methe B.A."/>
            <person name="Nelson K.E."/>
            <person name="Eisen J.A."/>
            <person name="Paulsen I.T."/>
            <person name="Nelson W."/>
            <person name="Heidelberg J.F."/>
            <person name="Wu D."/>
            <person name="Wu M."/>
            <person name="Ward N."/>
            <person name="Beanan M.J."/>
            <person name="Dodson R.J."/>
            <person name="Madupu R."/>
            <person name="Brinkac L.M."/>
            <person name="Daugherty S.C."/>
            <person name="DeBoy R.T."/>
            <person name="Durkin A.S."/>
            <person name="Gwinn M."/>
            <person name="Kolonay J.F."/>
            <person name="Sullivan S.A."/>
            <person name="Haft D.H."/>
            <person name="Selengut J."/>
            <person name="Davidsen T.M."/>
            <person name="Zafar N."/>
            <person name="White O."/>
            <person name="Tran B."/>
            <person name="Romero C."/>
            <person name="Forberger H.A."/>
            <person name="Weidman J."/>
            <person name="Khouri H."/>
            <person name="Feldblyum T.V."/>
            <person name="Utterback T.R."/>
            <person name="Van Aken S.E."/>
            <person name="Lovley D.R."/>
            <person name="Fraser C.M."/>
        </authorList>
    </citation>
    <scope>NUCLEOTIDE SEQUENCE [LARGE SCALE GENOMIC DNA]</scope>
    <source>
        <strain evidence="6">ATCC 51573 / DSM 12127 / PCA</strain>
    </source>
</reference>
<dbReference type="SMR" id="Q74DA0"/>
<dbReference type="KEGG" id="gsu:GSU1417"/>
<keyword evidence="1 3" id="KW-0597">Phosphoprotein</keyword>
<evidence type="ECO:0000313" key="6">
    <source>
        <dbReference type="Proteomes" id="UP000000577"/>
    </source>
</evidence>
<dbReference type="STRING" id="243231.GSU1417"/>
<dbReference type="EnsemblBacteria" id="AAR34792">
    <property type="protein sequence ID" value="AAR34792"/>
    <property type="gene ID" value="GSU1417"/>
</dbReference>
<reference evidence="5 6" key="2">
    <citation type="journal article" date="2012" name="BMC Genomics">
        <title>Comparative genomic analysis of Geobacter sulfurreducens KN400, a strain with enhanced capacity for extracellular electron transfer and electricity production.</title>
        <authorList>
            <person name="Butler J.E."/>
            <person name="Young N.D."/>
            <person name="Aklujkar M."/>
            <person name="Lovley D.R."/>
        </authorList>
    </citation>
    <scope>NUCLEOTIDE SEQUENCE [LARGE SCALE GENOMIC DNA]</scope>
    <source>
        <strain evidence="6">ATCC 51573 / DSM 12127 / PCA</strain>
    </source>
</reference>